<feature type="domain" description="Calcineurin-like phosphoesterase N-terminal" evidence="4">
    <location>
        <begin position="45"/>
        <end position="114"/>
    </location>
</feature>
<evidence type="ECO:0000313" key="5">
    <source>
        <dbReference type="EMBL" id="MBB1060537.1"/>
    </source>
</evidence>
<dbReference type="SUPFAM" id="SSF56300">
    <property type="entry name" value="Metallo-dependent phosphatases"/>
    <property type="match status" value="1"/>
</dbReference>
<feature type="domain" description="Calcineurin-like phosphoesterase" evidence="2">
    <location>
        <begin position="164"/>
        <end position="323"/>
    </location>
</feature>
<dbReference type="CDD" id="cd00838">
    <property type="entry name" value="MPP_superfamily"/>
    <property type="match status" value="1"/>
</dbReference>
<gene>
    <name evidence="5" type="ORF">H4F98_08100</name>
</gene>
<dbReference type="Gene3D" id="3.60.21.10">
    <property type="match status" value="1"/>
</dbReference>
<accession>A0A7W3TLI7</accession>
<dbReference type="Pfam" id="PF16371">
    <property type="entry name" value="MetallophosN"/>
    <property type="match status" value="1"/>
</dbReference>
<evidence type="ECO:0000259" key="3">
    <source>
        <dbReference type="Pfam" id="PF16370"/>
    </source>
</evidence>
<protein>
    <submittedName>
        <fullName evidence="5">Calcineurin-like phosphoesterase C-terminal domain-containing protein</fullName>
    </submittedName>
</protein>
<dbReference type="EMBL" id="JACHTF010000007">
    <property type="protein sequence ID" value="MBB1060537.1"/>
    <property type="molecule type" value="Genomic_DNA"/>
</dbReference>
<keyword evidence="6" id="KW-1185">Reference proteome</keyword>
<evidence type="ECO:0000259" key="4">
    <source>
        <dbReference type="Pfam" id="PF16371"/>
    </source>
</evidence>
<comment type="caution">
    <text evidence="5">The sequence shown here is derived from an EMBL/GenBank/DDBJ whole genome shotgun (WGS) entry which is preliminary data.</text>
</comment>
<dbReference type="InterPro" id="IPR051918">
    <property type="entry name" value="STPP_CPPED1"/>
</dbReference>
<keyword evidence="1" id="KW-0732">Signal</keyword>
<organism evidence="5 6">
    <name type="scientific">Marilutibacter spongiae</name>
    <dbReference type="NCBI Taxonomy" id="2025720"/>
    <lineage>
        <taxon>Bacteria</taxon>
        <taxon>Pseudomonadati</taxon>
        <taxon>Pseudomonadota</taxon>
        <taxon>Gammaproteobacteria</taxon>
        <taxon>Lysobacterales</taxon>
        <taxon>Lysobacteraceae</taxon>
        <taxon>Marilutibacter</taxon>
    </lineage>
</organism>
<feature type="chain" id="PRO_5031362372" evidence="1">
    <location>
        <begin position="24"/>
        <end position="529"/>
    </location>
</feature>
<reference evidence="5 6" key="1">
    <citation type="submission" date="2020-08" db="EMBL/GenBank/DDBJ databases">
        <authorList>
            <person name="Xu S."/>
            <person name="Li A."/>
        </authorList>
    </citation>
    <scope>NUCLEOTIDE SEQUENCE [LARGE SCALE GENOMIC DNA]</scope>
    <source>
        <strain evidence="5 6">119BY6-57</strain>
    </source>
</reference>
<dbReference type="PANTHER" id="PTHR43143:SF6">
    <property type="entry name" value="BLL3016 PROTEIN"/>
    <property type="match status" value="1"/>
</dbReference>
<dbReference type="RefSeq" id="WP_182686574.1">
    <property type="nucleotide sequence ID" value="NZ_JACHTF010000007.1"/>
</dbReference>
<name>A0A7W3TLI7_9GAMM</name>
<dbReference type="InterPro" id="IPR032285">
    <property type="entry name" value="Metallophos_N"/>
</dbReference>
<evidence type="ECO:0000256" key="1">
    <source>
        <dbReference type="SAM" id="SignalP"/>
    </source>
</evidence>
<dbReference type="InterPro" id="IPR029052">
    <property type="entry name" value="Metallo-depent_PP-like"/>
</dbReference>
<feature type="signal peptide" evidence="1">
    <location>
        <begin position="1"/>
        <end position="23"/>
    </location>
</feature>
<dbReference type="Pfam" id="PF00149">
    <property type="entry name" value="Metallophos"/>
    <property type="match status" value="1"/>
</dbReference>
<dbReference type="AlphaFoldDB" id="A0A7W3TLI7"/>
<dbReference type="Gene3D" id="2.60.40.10">
    <property type="entry name" value="Immunoglobulins"/>
    <property type="match status" value="1"/>
</dbReference>
<proteinExistence type="predicted"/>
<dbReference type="Pfam" id="PF16370">
    <property type="entry name" value="MetallophosC"/>
    <property type="match status" value="1"/>
</dbReference>
<dbReference type="InterPro" id="IPR013783">
    <property type="entry name" value="Ig-like_fold"/>
</dbReference>
<dbReference type="PANTHER" id="PTHR43143">
    <property type="entry name" value="METALLOPHOSPHOESTERASE, CALCINEURIN SUPERFAMILY"/>
    <property type="match status" value="1"/>
</dbReference>
<feature type="domain" description="Calcineurin-like phosphoesterase C-terminal" evidence="3">
    <location>
        <begin position="343"/>
        <end position="509"/>
    </location>
</feature>
<evidence type="ECO:0000259" key="2">
    <source>
        <dbReference type="Pfam" id="PF00149"/>
    </source>
</evidence>
<dbReference type="Proteomes" id="UP000523196">
    <property type="component" value="Unassembled WGS sequence"/>
</dbReference>
<dbReference type="GO" id="GO:0016787">
    <property type="term" value="F:hydrolase activity"/>
    <property type="evidence" value="ECO:0007669"/>
    <property type="project" value="InterPro"/>
</dbReference>
<dbReference type="InterPro" id="IPR004843">
    <property type="entry name" value="Calcineurin-like_PHP"/>
</dbReference>
<sequence length="529" mass="57623">MSVSFALSFVLAAALAIPGQPRAAPACPGGIVYRDADRDGRHGPDEPGVAGVRVSDGVDIVETDAEGRYRLQARADRPRFIVKPPGYRVPDATNGLPAFWRTPDETGAACGDFALWSADARPDDAPLEVRVMADPQPKSTVDVDYYARDIVEPLLASSGPGDAPADLGLSLGDIVNDDLSLYPAMIAQTVRLGVPWLHVAGNHDLDGGAADDSASLATFRRHFGPDTFAWETPQASFLLFDDVVHMPGASPSYVGGLREDQFRFIEAYLAGARRDRLLVLGVHIPFFDAAPGRETFRHEDRARLFRLLEPFDRVLLLSGHGHVQQHVWHGPSSGWHGPRPLHEYNVGAACGAFWSGVADAQGIPDATMSDGTPNGHARMDIDAGGDYRLAWLPARDATGERSGMSLHAPRVLRRGAWPGFAVYANVFMGDADSRVEYRIDGGEWTPMTRVVQADPRVLATNLADDAAETLRGYDRAPEAKPSQHLWRGSLPTDLAAGEHRIEVRARDRWRGELQAWSAYRLVEREVGVE</sequence>
<evidence type="ECO:0000313" key="6">
    <source>
        <dbReference type="Proteomes" id="UP000523196"/>
    </source>
</evidence>
<dbReference type="InterPro" id="IPR032288">
    <property type="entry name" value="Metallophos_C"/>
</dbReference>